<sequence length="57" mass="6872">MTLENKKLNIIENPEYDWGPENDNLSFEQYSDWSLEDIDKELEQLEKINLISLEKQK</sequence>
<organism evidence="1 2">
    <name type="scientific">Enterococcus alcedinis</name>
    <dbReference type="NCBI Taxonomy" id="1274384"/>
    <lineage>
        <taxon>Bacteria</taxon>
        <taxon>Bacillati</taxon>
        <taxon>Bacillota</taxon>
        <taxon>Bacilli</taxon>
        <taxon>Lactobacillales</taxon>
        <taxon>Enterococcaceae</taxon>
        <taxon>Enterococcus</taxon>
    </lineage>
</organism>
<evidence type="ECO:0000313" key="1">
    <source>
        <dbReference type="EMBL" id="GGI66289.1"/>
    </source>
</evidence>
<accession>A0A917N5N2</accession>
<keyword evidence="2" id="KW-1185">Reference proteome</keyword>
<dbReference type="AlphaFoldDB" id="A0A917N5N2"/>
<dbReference type="Proteomes" id="UP000622610">
    <property type="component" value="Unassembled WGS sequence"/>
</dbReference>
<reference evidence="1" key="1">
    <citation type="journal article" date="2014" name="Int. J. Syst. Evol. Microbiol.">
        <title>Complete genome sequence of Corynebacterium casei LMG S-19264T (=DSM 44701T), isolated from a smear-ripened cheese.</title>
        <authorList>
            <consortium name="US DOE Joint Genome Institute (JGI-PGF)"/>
            <person name="Walter F."/>
            <person name="Albersmeier A."/>
            <person name="Kalinowski J."/>
            <person name="Ruckert C."/>
        </authorList>
    </citation>
    <scope>NUCLEOTIDE SEQUENCE</scope>
    <source>
        <strain evidence="1">CCM 8433</strain>
    </source>
</reference>
<reference evidence="1" key="2">
    <citation type="submission" date="2020-09" db="EMBL/GenBank/DDBJ databases">
        <authorList>
            <person name="Sun Q."/>
            <person name="Sedlacek I."/>
        </authorList>
    </citation>
    <scope>NUCLEOTIDE SEQUENCE</scope>
    <source>
        <strain evidence="1">CCM 8433</strain>
    </source>
</reference>
<proteinExistence type="predicted"/>
<evidence type="ECO:0000313" key="2">
    <source>
        <dbReference type="Proteomes" id="UP000622610"/>
    </source>
</evidence>
<protein>
    <submittedName>
        <fullName evidence="1">Uncharacterized protein</fullName>
    </submittedName>
</protein>
<name>A0A917N5N2_9ENTE</name>
<comment type="caution">
    <text evidence="1">The sequence shown here is derived from an EMBL/GenBank/DDBJ whole genome shotgun (WGS) entry which is preliminary data.</text>
</comment>
<dbReference type="EMBL" id="BMDT01000009">
    <property type="protein sequence ID" value="GGI66289.1"/>
    <property type="molecule type" value="Genomic_DNA"/>
</dbReference>
<gene>
    <name evidence="1" type="ORF">GCM10011482_19430</name>
</gene>